<keyword evidence="3" id="KW-1185">Reference proteome</keyword>
<dbReference type="AlphaFoldDB" id="A0A9Q0QU26"/>
<evidence type="ECO:0000313" key="3">
    <source>
        <dbReference type="Proteomes" id="UP001141806"/>
    </source>
</evidence>
<evidence type="ECO:0000313" key="2">
    <source>
        <dbReference type="EMBL" id="KAJ4971802.1"/>
    </source>
</evidence>
<evidence type="ECO:0000256" key="1">
    <source>
        <dbReference type="SAM" id="SignalP"/>
    </source>
</evidence>
<protein>
    <recommendedName>
        <fullName evidence="4">Pollen Ole e 1 allergen and extensin family protein</fullName>
    </recommendedName>
</protein>
<accession>A0A9Q0QU26</accession>
<organism evidence="2 3">
    <name type="scientific">Protea cynaroides</name>
    <dbReference type="NCBI Taxonomy" id="273540"/>
    <lineage>
        <taxon>Eukaryota</taxon>
        <taxon>Viridiplantae</taxon>
        <taxon>Streptophyta</taxon>
        <taxon>Embryophyta</taxon>
        <taxon>Tracheophyta</taxon>
        <taxon>Spermatophyta</taxon>
        <taxon>Magnoliopsida</taxon>
        <taxon>Proteales</taxon>
        <taxon>Proteaceae</taxon>
        <taxon>Protea</taxon>
    </lineage>
</organism>
<dbReference type="Proteomes" id="UP001141806">
    <property type="component" value="Unassembled WGS sequence"/>
</dbReference>
<evidence type="ECO:0008006" key="4">
    <source>
        <dbReference type="Google" id="ProtNLM"/>
    </source>
</evidence>
<name>A0A9Q0QU26_9MAGN</name>
<feature type="signal peptide" evidence="1">
    <location>
        <begin position="1"/>
        <end position="18"/>
    </location>
</feature>
<reference evidence="2" key="1">
    <citation type="journal article" date="2023" name="Plant J.">
        <title>The genome of the king protea, Protea cynaroides.</title>
        <authorList>
            <person name="Chang J."/>
            <person name="Duong T.A."/>
            <person name="Schoeman C."/>
            <person name="Ma X."/>
            <person name="Roodt D."/>
            <person name="Barker N."/>
            <person name="Li Z."/>
            <person name="Van de Peer Y."/>
            <person name="Mizrachi E."/>
        </authorList>
    </citation>
    <scope>NUCLEOTIDE SEQUENCE</scope>
    <source>
        <tissue evidence="2">Young leaves</tissue>
    </source>
</reference>
<feature type="chain" id="PRO_5040179075" description="Pollen Ole e 1 allergen and extensin family protein" evidence="1">
    <location>
        <begin position="19"/>
        <end position="186"/>
    </location>
</feature>
<keyword evidence="1" id="KW-0732">Signal</keyword>
<gene>
    <name evidence="2" type="ORF">NE237_004901</name>
</gene>
<dbReference type="EMBL" id="JAMYWD010000005">
    <property type="protein sequence ID" value="KAJ4971802.1"/>
    <property type="molecule type" value="Genomic_DNA"/>
</dbReference>
<dbReference type="Pfam" id="PF01190">
    <property type="entry name" value="Pollen_Ole_e_1"/>
    <property type="match status" value="1"/>
</dbReference>
<sequence>MALSNWVITALLFSLVLSHVEPSSSGQTHLKGSVSCLDCTDNSQLHGIRVLVGCDRVKKMTMAVTDDKGHFKTELPRDSSSKTSTKCLAKLLGGRTQLCSSRKTQVSNVVEVHGSKSYTIDKPLAFYSTSCSSITKGKIQSSLSDLKTTSLMDFEPSKIPDLPMPPEWGLAPSSDYLPVLPIIGIP</sequence>
<comment type="caution">
    <text evidence="2">The sequence shown here is derived from an EMBL/GenBank/DDBJ whole genome shotgun (WGS) entry which is preliminary data.</text>
</comment>
<dbReference type="OrthoDB" id="1104395at2759"/>
<proteinExistence type="predicted"/>